<dbReference type="InterPro" id="IPR003329">
    <property type="entry name" value="Cytidylyl_trans"/>
</dbReference>
<dbReference type="AlphaFoldDB" id="A0A1F6MRY5"/>
<evidence type="ECO:0008006" key="3">
    <source>
        <dbReference type="Google" id="ProtNLM"/>
    </source>
</evidence>
<evidence type="ECO:0000313" key="1">
    <source>
        <dbReference type="EMBL" id="OGH74308.1"/>
    </source>
</evidence>
<sequence length="253" mass="28910">MYKEHKEKIVATIEARMTSTRLPGKVLLPLAGKPALERLVERLKRSLYIDEIVVATTTNQTDEPIVELCESLGVKYFRGSELDVLKRVLGAAESVRADIIVEITGDCPLMDWRIVDRGIEEFYSQNVDYAANMIPLITYPVGFDVQVFPVRVLAEVDKLTSDPIDRVHVSYYIYHHPDRYKLGSWLAPAEASGPAMRLTLDELSDYKLIDEIFRNLLPVDEDFSVVKVVEFLNKNRHLLEINKHVKDKDPRQG</sequence>
<dbReference type="SUPFAM" id="SSF53448">
    <property type="entry name" value="Nucleotide-diphospho-sugar transferases"/>
    <property type="match status" value="1"/>
</dbReference>
<comment type="caution">
    <text evidence="1">The sequence shown here is derived from an EMBL/GenBank/DDBJ whole genome shotgun (WGS) entry which is preliminary data.</text>
</comment>
<dbReference type="GO" id="GO:0005829">
    <property type="term" value="C:cytosol"/>
    <property type="evidence" value="ECO:0007669"/>
    <property type="project" value="TreeGrafter"/>
</dbReference>
<protein>
    <recommendedName>
        <fullName evidence="3">Spore coat biosynthesis protein F</fullName>
    </recommendedName>
</protein>
<dbReference type="PANTHER" id="PTHR42866">
    <property type="entry name" value="3-DEOXY-MANNO-OCTULOSONATE CYTIDYLYLTRANSFERASE"/>
    <property type="match status" value="1"/>
</dbReference>
<reference evidence="1 2" key="1">
    <citation type="journal article" date="2016" name="Nat. Commun.">
        <title>Thousands of microbial genomes shed light on interconnected biogeochemical processes in an aquifer system.</title>
        <authorList>
            <person name="Anantharaman K."/>
            <person name="Brown C.T."/>
            <person name="Hug L.A."/>
            <person name="Sharon I."/>
            <person name="Castelle C.J."/>
            <person name="Probst A.J."/>
            <person name="Thomas B.C."/>
            <person name="Singh A."/>
            <person name="Wilkins M.J."/>
            <person name="Karaoz U."/>
            <person name="Brodie E.L."/>
            <person name="Williams K.H."/>
            <person name="Hubbard S.S."/>
            <person name="Banfield J.F."/>
        </authorList>
    </citation>
    <scope>NUCLEOTIDE SEQUENCE [LARGE SCALE GENOMIC DNA]</scope>
</reference>
<organism evidence="1 2">
    <name type="scientific">Candidatus Magasanikbacteria bacterium RIFCSPLOWO2_12_FULL_43_12</name>
    <dbReference type="NCBI Taxonomy" id="1798692"/>
    <lineage>
        <taxon>Bacteria</taxon>
        <taxon>Candidatus Magasanikiibacteriota</taxon>
    </lineage>
</organism>
<name>A0A1F6MRY5_9BACT</name>
<dbReference type="Pfam" id="PF02348">
    <property type="entry name" value="CTP_transf_3"/>
    <property type="match status" value="1"/>
</dbReference>
<proteinExistence type="predicted"/>
<dbReference type="Proteomes" id="UP000178347">
    <property type="component" value="Unassembled WGS sequence"/>
</dbReference>
<dbReference type="STRING" id="1798692.A3G00_02540"/>
<gene>
    <name evidence="1" type="ORF">A3G00_02540</name>
</gene>
<dbReference type="Gene3D" id="3.90.550.10">
    <property type="entry name" value="Spore Coat Polysaccharide Biosynthesis Protein SpsA, Chain A"/>
    <property type="match status" value="1"/>
</dbReference>
<accession>A0A1F6MRY5</accession>
<dbReference type="InterPro" id="IPR029044">
    <property type="entry name" value="Nucleotide-diphossugar_trans"/>
</dbReference>
<dbReference type="PANTHER" id="PTHR42866:SF1">
    <property type="entry name" value="SPORE COAT POLYSACCHARIDE BIOSYNTHESIS PROTEIN SPSF"/>
    <property type="match status" value="1"/>
</dbReference>
<evidence type="ECO:0000313" key="2">
    <source>
        <dbReference type="Proteomes" id="UP000178347"/>
    </source>
</evidence>
<dbReference type="CDD" id="cd02518">
    <property type="entry name" value="GT2_SpsF"/>
    <property type="match status" value="1"/>
</dbReference>
<dbReference type="EMBL" id="MFQN01000019">
    <property type="protein sequence ID" value="OGH74308.1"/>
    <property type="molecule type" value="Genomic_DNA"/>
</dbReference>